<evidence type="ECO:0000256" key="3">
    <source>
        <dbReference type="ARBA" id="ARBA00022804"/>
    </source>
</evidence>
<evidence type="ECO:0000256" key="1">
    <source>
        <dbReference type="ARBA" id="ARBA00022561"/>
    </source>
</evidence>
<evidence type="ECO:0000256" key="5">
    <source>
        <dbReference type="ARBA" id="ARBA00022921"/>
    </source>
</evidence>
<dbReference type="GO" id="GO:0075509">
    <property type="term" value="P:endocytosis involved in viral entry into host cell"/>
    <property type="evidence" value="ECO:0007669"/>
    <property type="project" value="UniProtKB-KW"/>
</dbReference>
<feature type="disulfide bond" description="Interchain (with Cys-433)" evidence="7">
    <location>
        <position position="176"/>
    </location>
</feature>
<evidence type="ECO:0000256" key="2">
    <source>
        <dbReference type="ARBA" id="ARBA00022581"/>
    </source>
</evidence>
<keyword evidence="3 7" id="KW-1161">Viral attachment to host cell</keyword>
<comment type="similarity">
    <text evidence="7 8">Belongs to the papillomaviridae L1 protein family.</text>
</comment>
<protein>
    <recommendedName>
        <fullName evidence="7 8">Major capsid protein L1</fullName>
    </recommendedName>
</protein>
<dbReference type="EMBL" id="MH376689">
    <property type="protein sequence ID" value="AXB87782.1"/>
    <property type="molecule type" value="Genomic_DNA"/>
</dbReference>
<keyword evidence="5 7" id="KW-0426">Late protein</keyword>
<feature type="region of interest" description="Disordered" evidence="9">
    <location>
        <begin position="486"/>
        <end position="507"/>
    </location>
</feature>
<keyword evidence="2 7" id="KW-0945">Host-virus interaction</keyword>
<keyword evidence="7" id="KW-1164">Virus endocytosis by host</keyword>
<dbReference type="Pfam" id="PF00500">
    <property type="entry name" value="Late_protein_L1"/>
    <property type="match status" value="1"/>
</dbReference>
<dbReference type="Proteomes" id="UP000290659">
    <property type="component" value="Segment"/>
</dbReference>
<proteinExistence type="inferred from homology"/>
<name>A0A2Z5ENG9_9PAPI</name>
<keyword evidence="7" id="KW-1162">Viral penetration into host cytoplasm</keyword>
<dbReference type="PRINTS" id="PR00865">
    <property type="entry name" value="HPVCAPSIDL1"/>
</dbReference>
<dbReference type="Gene3D" id="2.60.175.20">
    <property type="entry name" value="Major capsid L1 (late) superfamily, Papillomavirus"/>
    <property type="match status" value="2"/>
</dbReference>
<keyword evidence="8" id="KW-1145">T=7 icosahedral capsid protein</keyword>
<dbReference type="GO" id="GO:0042025">
    <property type="term" value="C:host cell nucleus"/>
    <property type="evidence" value="ECO:0007669"/>
    <property type="project" value="UniProtKB-SubCell"/>
</dbReference>
<dbReference type="GO" id="GO:0005198">
    <property type="term" value="F:structural molecule activity"/>
    <property type="evidence" value="ECO:0007669"/>
    <property type="project" value="UniProtKB-UniRule"/>
</dbReference>
<comment type="subcellular location">
    <subcellularLocation>
        <location evidence="7">Virion</location>
    </subcellularLocation>
    <subcellularLocation>
        <location evidence="7">Host nucleus</location>
    </subcellularLocation>
</comment>
<evidence type="ECO:0000256" key="7">
    <source>
        <dbReference type="HAMAP-Rule" id="MF_04002"/>
    </source>
</evidence>
<comment type="function">
    <text evidence="7 8">Forms an icosahedral capsid with a T=7 symmetry and a 50 nm diameter. The capsid is composed of 72 pentamers linked to each other by disulfide bonds and associated with L2 proteins. Binds to heparan sulfate proteoglycans on cell surface of basal layer keratinocytes to provide initial virion attachment. This binding mediates a conformational change in the virus capsid that facilitates efficient infection. The virion enters the host cell via endocytosis. During virus trafficking, L1 protein dissociates from the viral DNA and the genomic DNA is released to the host nucleus. The virion assembly takes place within the cell nucleus. Encapsulates the genomic DNA together with protein L2.</text>
</comment>
<sequence>MYLQMAWWLPQKGKIFVPPPNTPVTKILRTDDYVTPTAHIYHASTERLCTVGHPYFEIKNGGDVVVPKVSGNQYRVFRLKLPDPNLFAVEGIYNHDKERLVWKLLGIEIGRGGPLSVGSSGHPVFNKLRDTENPNSYFVTGDEGRQNVSFDPKQVQVFIIGCTPCTGEHWDVATPCATLENKQCPPLELVHSIIQDGDMFDIGLGNINFKALQQNLSDAPLELVNSIAKWPDFLKMTSDAYGDSMFFFGRREQVYARHLFCRNGAIGDSIPTDPRYVIPAKVEQQKTLSSSVYFCTPSGSLVSSDGQLFNRPFWLQRAQGKNNGICWGNQLFVTVADNTRNVNFTISRYEGEDVSTLQEYEGKKFHQYLRHTEQYEISIVIQMCKVSLDTDVLAHINLMNPDILEDWNLGFIPPPPNSLQDTYRFLNSLATRCPTQEPPTEKEDPYKDYSFWEIDLSERLSTELDQFPLGRKFLYQAGIGRAPRRAVTVKRKSTTAHRTKKKRKTTS</sequence>
<keyword evidence="7" id="KW-1015">Disulfide bond</keyword>
<dbReference type="GO" id="GO:0039620">
    <property type="term" value="C:T=7 icosahedral viral capsid"/>
    <property type="evidence" value="ECO:0007669"/>
    <property type="project" value="UniProtKB-UniRule"/>
</dbReference>
<dbReference type="InterPro" id="IPR011222">
    <property type="entry name" value="dsDNA_vir_gr_I_capsid"/>
</dbReference>
<keyword evidence="6 7" id="KW-1160">Virus entry into host cell</keyword>
<keyword evidence="7" id="KW-1048">Host nucleus</keyword>
<comment type="subunit">
    <text evidence="7">Self-assembles into homopentamers. The capsid has an icosahedral symmetry and consists of 72 capsomers, with each capsomer being a pentamer of L1. Interacts with the minor capsid protein L2; this interaction is necessary for viral genome encapsidation. Interacts with protein E2; this interaction enhances E2-dependent replication and transcription activation.</text>
</comment>
<evidence type="ECO:0000256" key="6">
    <source>
        <dbReference type="ARBA" id="ARBA00023296"/>
    </source>
</evidence>
<evidence type="ECO:0000256" key="9">
    <source>
        <dbReference type="SAM" id="MobiDB-lite"/>
    </source>
</evidence>
<feature type="disulfide bond" description="Interchain (with Cys-176)" evidence="7">
    <location>
        <position position="433"/>
    </location>
</feature>
<dbReference type="GO" id="GO:0019062">
    <property type="term" value="P:virion attachment to host cell"/>
    <property type="evidence" value="ECO:0007669"/>
    <property type="project" value="UniProtKB-UniRule"/>
</dbReference>
<accession>A0A2Z5ENG9</accession>
<dbReference type="SUPFAM" id="SSF88648">
    <property type="entry name" value="Group I dsDNA viruses"/>
    <property type="match status" value="1"/>
</dbReference>
<keyword evidence="4 7" id="KW-0946">Virion</keyword>
<keyword evidence="1 7" id="KW-0167">Capsid protein</keyword>
<reference evidence="10" key="1">
    <citation type="submission" date="2018-05" db="EMBL/GenBank/DDBJ databases">
        <title>Genomic characterization of Erethizon dorsatum papillomavirus 2, a new papillomavirus species marked by its exceptional genome size.</title>
        <authorList>
            <person name="Vanmechelen B."/>
            <person name="Lockwood S.L."/>
            <person name="Schwartz S.L."/>
            <person name="Maes R."/>
            <person name="Maes P."/>
        </authorList>
    </citation>
    <scope>NUCLEOTIDE SEQUENCE [LARGE SCALE GENOMIC DNA]</scope>
    <source>
        <strain evidence="10">AZ-SWCC-2016</strain>
    </source>
</reference>
<gene>
    <name evidence="7 8" type="primary">L1</name>
</gene>
<evidence type="ECO:0000313" key="10">
    <source>
        <dbReference type="EMBL" id="AXB87782.1"/>
    </source>
</evidence>
<organism evidence="10">
    <name type="scientific">Erethizon dorsatum papillomavirus 2</name>
    <dbReference type="NCBI Taxonomy" id="2268125"/>
    <lineage>
        <taxon>Viruses</taxon>
        <taxon>Monodnaviria</taxon>
        <taxon>Shotokuvirae</taxon>
        <taxon>Cossaviricota</taxon>
        <taxon>Papovaviricetes</taxon>
        <taxon>Zurhausenvirales</taxon>
        <taxon>Papillomaviridae</taxon>
    </lineage>
</organism>
<evidence type="ECO:0000256" key="4">
    <source>
        <dbReference type="ARBA" id="ARBA00022844"/>
    </source>
</evidence>
<evidence type="ECO:0000256" key="8">
    <source>
        <dbReference type="RuleBase" id="RU361248"/>
    </source>
</evidence>
<dbReference type="InterPro" id="IPR002210">
    <property type="entry name" value="Capsid_L1_Papillomavir"/>
</dbReference>
<dbReference type="InterPro" id="IPR036973">
    <property type="entry name" value="Capsid_L1_sf_Papillomavir"/>
</dbReference>
<dbReference type="HAMAP" id="MF_04002">
    <property type="entry name" value="PPV_L1"/>
    <property type="match status" value="1"/>
</dbReference>